<sequence length="96" mass="11445">MWSDDSPAPEWVKTEQKQFREIRDKDKDGYLDREEIRAWLFPTDYDHIESELKHLMSEADDDKDGKLSRDEILSHYHVFVGSQVTDFGQALYHDEL</sequence>
<dbReference type="WBParaSite" id="HNAJ_0000766401-mRNA-1">
    <property type="protein sequence ID" value="HNAJ_0000766401-mRNA-1"/>
    <property type="gene ID" value="HNAJ_0000766401"/>
</dbReference>
<dbReference type="InterPro" id="IPR002048">
    <property type="entry name" value="EF_hand_dom"/>
</dbReference>
<dbReference type="SMART" id="SM00054">
    <property type="entry name" value="EFh"/>
    <property type="match status" value="2"/>
</dbReference>
<proteinExistence type="predicted"/>
<accession>A0A0R3TKG7</accession>
<feature type="domain" description="EF-hand" evidence="2">
    <location>
        <begin position="24"/>
        <end position="46"/>
    </location>
</feature>
<dbReference type="PANTHER" id="PTHR10827:SF52">
    <property type="entry name" value="IP16409P"/>
    <property type="match status" value="1"/>
</dbReference>
<dbReference type="Proteomes" id="UP000278807">
    <property type="component" value="Unassembled WGS sequence"/>
</dbReference>
<dbReference type="PROSITE" id="PS50222">
    <property type="entry name" value="EF_HAND_2"/>
    <property type="match status" value="2"/>
</dbReference>
<dbReference type="EMBL" id="UZAE01012099">
    <property type="protein sequence ID" value="VDO03520.1"/>
    <property type="molecule type" value="Genomic_DNA"/>
</dbReference>
<organism evidence="5">
    <name type="scientific">Rodentolepis nana</name>
    <name type="common">Dwarf tapeworm</name>
    <name type="synonym">Hymenolepis nana</name>
    <dbReference type="NCBI Taxonomy" id="102285"/>
    <lineage>
        <taxon>Eukaryota</taxon>
        <taxon>Metazoa</taxon>
        <taxon>Spiralia</taxon>
        <taxon>Lophotrochozoa</taxon>
        <taxon>Platyhelminthes</taxon>
        <taxon>Cestoda</taxon>
        <taxon>Eucestoda</taxon>
        <taxon>Cyclophyllidea</taxon>
        <taxon>Hymenolepididae</taxon>
        <taxon>Rodentolepis</taxon>
    </lineage>
</organism>
<dbReference type="AlphaFoldDB" id="A0A0R3TKG7"/>
<dbReference type="Gene3D" id="1.10.238.10">
    <property type="entry name" value="EF-hand"/>
    <property type="match status" value="1"/>
</dbReference>
<evidence type="ECO:0000313" key="3">
    <source>
        <dbReference type="EMBL" id="VDO03520.1"/>
    </source>
</evidence>
<gene>
    <name evidence="3" type="ORF">HNAJ_LOCUS7660</name>
</gene>
<evidence type="ECO:0000313" key="5">
    <source>
        <dbReference type="WBParaSite" id="HNAJ_0000766401-mRNA-1"/>
    </source>
</evidence>
<evidence type="ECO:0000313" key="4">
    <source>
        <dbReference type="Proteomes" id="UP000278807"/>
    </source>
</evidence>
<dbReference type="OrthoDB" id="293868at2759"/>
<dbReference type="GO" id="GO:0005783">
    <property type="term" value="C:endoplasmic reticulum"/>
    <property type="evidence" value="ECO:0007669"/>
    <property type="project" value="TreeGrafter"/>
</dbReference>
<dbReference type="PROSITE" id="PS00018">
    <property type="entry name" value="EF_HAND_1"/>
    <property type="match status" value="2"/>
</dbReference>
<feature type="domain" description="EF-hand" evidence="2">
    <location>
        <begin position="47"/>
        <end position="82"/>
    </location>
</feature>
<name>A0A0R3TKG7_RODNA</name>
<protein>
    <submittedName>
        <fullName evidence="5">Reticulocalbin-2</fullName>
    </submittedName>
</protein>
<keyword evidence="4" id="KW-1185">Reference proteome</keyword>
<reference evidence="3 4" key="2">
    <citation type="submission" date="2018-11" db="EMBL/GenBank/DDBJ databases">
        <authorList>
            <consortium name="Pathogen Informatics"/>
        </authorList>
    </citation>
    <scope>NUCLEOTIDE SEQUENCE [LARGE SCALE GENOMIC DNA]</scope>
</reference>
<dbReference type="STRING" id="102285.A0A0R3TKG7"/>
<evidence type="ECO:0000256" key="1">
    <source>
        <dbReference type="ARBA" id="ARBA00022837"/>
    </source>
</evidence>
<dbReference type="SUPFAM" id="SSF47473">
    <property type="entry name" value="EF-hand"/>
    <property type="match status" value="1"/>
</dbReference>
<dbReference type="GO" id="GO:0005509">
    <property type="term" value="F:calcium ion binding"/>
    <property type="evidence" value="ECO:0007669"/>
    <property type="project" value="InterPro"/>
</dbReference>
<evidence type="ECO:0000259" key="2">
    <source>
        <dbReference type="PROSITE" id="PS50222"/>
    </source>
</evidence>
<dbReference type="InterPro" id="IPR018247">
    <property type="entry name" value="EF_Hand_1_Ca_BS"/>
</dbReference>
<dbReference type="PANTHER" id="PTHR10827">
    <property type="entry name" value="RETICULOCALBIN"/>
    <property type="match status" value="1"/>
</dbReference>
<keyword evidence="1" id="KW-0106">Calcium</keyword>
<reference evidence="5" key="1">
    <citation type="submission" date="2017-02" db="UniProtKB">
        <authorList>
            <consortium name="WormBaseParasite"/>
        </authorList>
    </citation>
    <scope>IDENTIFICATION</scope>
</reference>
<dbReference type="Pfam" id="PF13499">
    <property type="entry name" value="EF-hand_7"/>
    <property type="match status" value="1"/>
</dbReference>
<dbReference type="InterPro" id="IPR011992">
    <property type="entry name" value="EF-hand-dom_pair"/>
</dbReference>